<dbReference type="PROSITE" id="PS51257">
    <property type="entry name" value="PROKAR_LIPOPROTEIN"/>
    <property type="match status" value="1"/>
</dbReference>
<dbReference type="Proteomes" id="UP000622638">
    <property type="component" value="Unassembled WGS sequence"/>
</dbReference>
<evidence type="ECO:0000256" key="1">
    <source>
        <dbReference type="ARBA" id="ARBA00022729"/>
    </source>
</evidence>
<evidence type="ECO:0000313" key="5">
    <source>
        <dbReference type="EMBL" id="GGB89468.1"/>
    </source>
</evidence>
<dbReference type="InterPro" id="IPR029052">
    <property type="entry name" value="Metallo-depent_PP-like"/>
</dbReference>
<dbReference type="InterPro" id="IPR006179">
    <property type="entry name" value="5_nucleotidase/apyrase"/>
</dbReference>
<dbReference type="Gene3D" id="3.90.780.10">
    <property type="entry name" value="5'-Nucleotidase, C-terminal domain"/>
    <property type="match status" value="1"/>
</dbReference>
<evidence type="ECO:0000259" key="4">
    <source>
        <dbReference type="Pfam" id="PF02872"/>
    </source>
</evidence>
<feature type="chain" id="PRO_5026375786" evidence="2">
    <location>
        <begin position="26"/>
        <end position="564"/>
    </location>
</feature>
<accession>A0A6I3SQY7</accession>
<reference evidence="5" key="1">
    <citation type="journal article" date="2014" name="Int. J. Syst. Evol. Microbiol.">
        <title>Complete genome of a new Firmicutes species belonging to the dominant human colonic microbiota ('Ruminococcus bicirculans') reveals two chromosomes and a selective capacity to utilize plant glucans.</title>
        <authorList>
            <consortium name="NISC Comparative Sequencing Program"/>
            <person name="Wegmann U."/>
            <person name="Louis P."/>
            <person name="Goesmann A."/>
            <person name="Henrissat B."/>
            <person name="Duncan S.H."/>
            <person name="Flint H.J."/>
        </authorList>
    </citation>
    <scope>NUCLEOTIDE SEQUENCE</scope>
    <source>
        <strain evidence="5">CGMCC 1.15931</strain>
    </source>
</reference>
<evidence type="ECO:0000256" key="2">
    <source>
        <dbReference type="RuleBase" id="RU362119"/>
    </source>
</evidence>
<dbReference type="SUPFAM" id="SSF56300">
    <property type="entry name" value="Metallo-dependent phosphatases"/>
    <property type="match status" value="1"/>
</dbReference>
<dbReference type="RefSeq" id="WP_155468858.1">
    <property type="nucleotide sequence ID" value="NZ_BMKG01000003.1"/>
</dbReference>
<dbReference type="Proteomes" id="UP000430634">
    <property type="component" value="Unassembled WGS sequence"/>
</dbReference>
<dbReference type="AlphaFoldDB" id="A0A6I3SQY7"/>
<dbReference type="InterPro" id="IPR008334">
    <property type="entry name" value="5'-Nucleotdase_C"/>
</dbReference>
<dbReference type="PANTHER" id="PTHR11575">
    <property type="entry name" value="5'-NUCLEOTIDASE-RELATED"/>
    <property type="match status" value="1"/>
</dbReference>
<dbReference type="InterPro" id="IPR004843">
    <property type="entry name" value="Calcineurin-like_PHP"/>
</dbReference>
<dbReference type="GO" id="GO:0008768">
    <property type="term" value="F:UDP-sugar diphosphatase activity"/>
    <property type="evidence" value="ECO:0007669"/>
    <property type="project" value="TreeGrafter"/>
</dbReference>
<dbReference type="GO" id="GO:0000166">
    <property type="term" value="F:nucleotide binding"/>
    <property type="evidence" value="ECO:0007669"/>
    <property type="project" value="UniProtKB-KW"/>
</dbReference>
<comment type="caution">
    <text evidence="6">The sequence shown here is derived from an EMBL/GenBank/DDBJ whole genome shotgun (WGS) entry which is preliminary data.</text>
</comment>
<dbReference type="GO" id="GO:0008253">
    <property type="term" value="F:5'-nucleotidase activity"/>
    <property type="evidence" value="ECO:0007669"/>
    <property type="project" value="TreeGrafter"/>
</dbReference>
<feature type="domain" description="Calcineurin-like phosphoesterase" evidence="3">
    <location>
        <begin position="37"/>
        <end position="288"/>
    </location>
</feature>
<evidence type="ECO:0000259" key="3">
    <source>
        <dbReference type="Pfam" id="PF00149"/>
    </source>
</evidence>
<dbReference type="OrthoDB" id="9803927at2"/>
<keyword evidence="2" id="KW-0378">Hydrolase</keyword>
<evidence type="ECO:0000313" key="7">
    <source>
        <dbReference type="Proteomes" id="UP000430634"/>
    </source>
</evidence>
<protein>
    <submittedName>
        <fullName evidence="6">Bifunctional metallophosphatase/5'-nucleotidase</fullName>
    </submittedName>
    <submittedName>
        <fullName evidence="5">Multifunctional 2',3'-cyclic-nucleotide 2'-phosphodiesterase/5'-nucleotidase/3'-nucleotidase</fullName>
    </submittedName>
</protein>
<keyword evidence="8" id="KW-1185">Reference proteome</keyword>
<evidence type="ECO:0000313" key="6">
    <source>
        <dbReference type="EMBL" id="MTV51498.1"/>
    </source>
</evidence>
<comment type="similarity">
    <text evidence="2">Belongs to the 5'-nucleotidase family.</text>
</comment>
<dbReference type="GO" id="GO:0009166">
    <property type="term" value="P:nucleotide catabolic process"/>
    <property type="evidence" value="ECO:0007669"/>
    <property type="project" value="InterPro"/>
</dbReference>
<dbReference type="GO" id="GO:0030288">
    <property type="term" value="C:outer membrane-bounded periplasmic space"/>
    <property type="evidence" value="ECO:0007669"/>
    <property type="project" value="TreeGrafter"/>
</dbReference>
<reference evidence="8" key="2">
    <citation type="journal article" date="2019" name="Int. J. Syst. Evol. Microbiol.">
        <title>The Global Catalogue of Microorganisms (GCM) 10K type strain sequencing project: providing services to taxonomists for standard genome sequencing and annotation.</title>
        <authorList>
            <consortium name="The Broad Institute Genomics Platform"/>
            <consortium name="The Broad Institute Genome Sequencing Center for Infectious Disease"/>
            <person name="Wu L."/>
            <person name="Ma J."/>
        </authorList>
    </citation>
    <scope>NUCLEOTIDE SEQUENCE [LARGE SCALE GENOMIC DNA]</scope>
    <source>
        <strain evidence="8">CGMCC 1.15931</strain>
    </source>
</reference>
<dbReference type="Pfam" id="PF02872">
    <property type="entry name" value="5_nucleotid_C"/>
    <property type="match status" value="1"/>
</dbReference>
<keyword evidence="2" id="KW-0547">Nucleotide-binding</keyword>
<dbReference type="InterPro" id="IPR036907">
    <property type="entry name" value="5'-Nucleotdase_C_sf"/>
</dbReference>
<keyword evidence="1 2" id="KW-0732">Signal</keyword>
<reference evidence="6 7" key="3">
    <citation type="submission" date="2019-11" db="EMBL/GenBank/DDBJ databases">
        <title>Type strains purchased from KCTC, JCM and DSMZ.</title>
        <authorList>
            <person name="Lu H."/>
        </authorList>
    </citation>
    <scope>NUCLEOTIDE SEQUENCE [LARGE SCALE GENOMIC DNA]</scope>
    <source>
        <strain evidence="6 7">KCTC 52429</strain>
    </source>
</reference>
<dbReference type="SUPFAM" id="SSF55816">
    <property type="entry name" value="5'-nucleotidase (syn. UDP-sugar hydrolase), C-terminal domain"/>
    <property type="match status" value="1"/>
</dbReference>
<feature type="domain" description="5'-Nucleotidase C-terminal" evidence="4">
    <location>
        <begin position="363"/>
        <end position="521"/>
    </location>
</feature>
<proteinExistence type="inferred from homology"/>
<feature type="signal peptide" evidence="2">
    <location>
        <begin position="1"/>
        <end position="25"/>
    </location>
</feature>
<dbReference type="Gene3D" id="3.60.21.10">
    <property type="match status" value="1"/>
</dbReference>
<evidence type="ECO:0000313" key="8">
    <source>
        <dbReference type="Proteomes" id="UP000622638"/>
    </source>
</evidence>
<dbReference type="PRINTS" id="PR01607">
    <property type="entry name" value="APYRASEFAMLY"/>
</dbReference>
<dbReference type="EMBL" id="WNKZ01000003">
    <property type="protein sequence ID" value="MTV51498.1"/>
    <property type="molecule type" value="Genomic_DNA"/>
</dbReference>
<sequence length="564" mass="60107">MTFSPRTLALATALSAALGMLGGCATTPSGPLAEINLVALNDLHGHLEADKFTYAGVGDTSQKTVHAGGIDTLAAALQAWRRDDRELLLVGAGDMIGASPALSAMWADEPTIGALDLLGLTVTSVGNHEFDQGRIELLRQQKGGCASPRPDKACKFDSRYDGAKFHYVAANVIDANSRRPLLPPYRILEAKGVKIAFIGAVLRDTAEVVASAGIAGLQFADEAESVNRLLPELRAQGVGVFVVLLHQGGRTASEFDKQYCNDLEGDLVPVVHRLDPAIRLVISGHSHKGYLCKVGDTLVTQAQMGGHMLSRIKLVVDRKTNALVDVSARNVVMEQGAYPADPRAVTYLAKVRAKGNAELAKPVARIATPAVTRERKGSDESALGNLVADATLFAARPFGAQVAFMNTGGIRANLETGSGNVVSKGQALAVLPFGNTLTVMNLTGAQLRVLLEQQWIGDKVETRGLLQVSEGFSYAYDLRRPAGQRVIEATLNGVPLDDNASYRVAANNFIAEGGDAFPMFAKGSNRAETGVRDIDSLTAYLVRREQDLKPAGQALEQPRIRRVQ</sequence>
<dbReference type="EMBL" id="BMKG01000003">
    <property type="protein sequence ID" value="GGB89468.1"/>
    <property type="molecule type" value="Genomic_DNA"/>
</dbReference>
<organism evidence="6 7">
    <name type="scientific">Pseudoduganella buxea</name>
    <dbReference type="NCBI Taxonomy" id="1949069"/>
    <lineage>
        <taxon>Bacteria</taxon>
        <taxon>Pseudomonadati</taxon>
        <taxon>Pseudomonadota</taxon>
        <taxon>Betaproteobacteria</taxon>
        <taxon>Burkholderiales</taxon>
        <taxon>Oxalobacteraceae</taxon>
        <taxon>Telluria group</taxon>
        <taxon>Pseudoduganella</taxon>
    </lineage>
</organism>
<dbReference type="PANTHER" id="PTHR11575:SF24">
    <property type="entry name" value="5'-NUCLEOTIDASE"/>
    <property type="match status" value="1"/>
</dbReference>
<gene>
    <name evidence="5" type="ORF">GCM10011572_09470</name>
    <name evidence="6" type="ORF">GM672_02000</name>
</gene>
<dbReference type="Pfam" id="PF00149">
    <property type="entry name" value="Metallophos"/>
    <property type="match status" value="1"/>
</dbReference>
<name>A0A6I3SQY7_9BURK</name>
<reference evidence="5" key="4">
    <citation type="submission" date="2024-05" db="EMBL/GenBank/DDBJ databases">
        <authorList>
            <person name="Sun Q."/>
            <person name="Zhou Y."/>
        </authorList>
    </citation>
    <scope>NUCLEOTIDE SEQUENCE</scope>
    <source>
        <strain evidence="5">CGMCC 1.15931</strain>
    </source>
</reference>